<dbReference type="AlphaFoldDB" id="A0A3G7TSN1"/>
<organism evidence="1 2">
    <name type="scientific">Pseudomonas chlororaphis</name>
    <dbReference type="NCBI Taxonomy" id="587753"/>
    <lineage>
        <taxon>Bacteria</taxon>
        <taxon>Pseudomonadati</taxon>
        <taxon>Pseudomonadota</taxon>
        <taxon>Gammaproteobacteria</taxon>
        <taxon>Pseudomonadales</taxon>
        <taxon>Pseudomonadaceae</taxon>
        <taxon>Pseudomonas</taxon>
    </lineage>
</organism>
<accession>A0A3G7TSN1</accession>
<evidence type="ECO:0000313" key="2">
    <source>
        <dbReference type="Proteomes" id="UP000268048"/>
    </source>
</evidence>
<sequence>MVIEAISSVMESSDLKVLFSKVRTEEIASCIFFDTPQSFSV</sequence>
<proteinExistence type="predicted"/>
<gene>
    <name evidence="1" type="ORF">C4K04_4455</name>
</gene>
<reference evidence="1 2" key="1">
    <citation type="submission" date="2018-03" db="EMBL/GenBank/DDBJ databases">
        <title>Diversity of phytobeneficial traits revealed by whole-genome analysis of worldwide-isolated phenazine-producing Pseudomonas spp.</title>
        <authorList>
            <person name="Biessy A."/>
            <person name="Novinscak A."/>
            <person name="Blom J."/>
            <person name="Leger G."/>
            <person name="Thomashow L.S."/>
            <person name="Cazorla F.M."/>
            <person name="Josic D."/>
            <person name="Filion M."/>
        </authorList>
    </citation>
    <scope>NUCLEOTIDE SEQUENCE [LARGE SCALE GENOMIC DNA]</scope>
    <source>
        <strain evidence="1 2">B25</strain>
    </source>
</reference>
<dbReference type="Proteomes" id="UP000268048">
    <property type="component" value="Chromosome"/>
</dbReference>
<evidence type="ECO:0000313" key="1">
    <source>
        <dbReference type="EMBL" id="AZE50114.1"/>
    </source>
</evidence>
<protein>
    <submittedName>
        <fullName evidence="1">Uncharacterized protein</fullName>
    </submittedName>
</protein>
<dbReference type="EMBL" id="CP027753">
    <property type="protein sequence ID" value="AZE50114.1"/>
    <property type="molecule type" value="Genomic_DNA"/>
</dbReference>
<name>A0A3G7TSN1_9PSED</name>